<dbReference type="AlphaFoldDB" id="A0A0D6PIP5"/>
<dbReference type="InterPro" id="IPR058532">
    <property type="entry name" value="YjbR/MT2646/Rv2570-like"/>
</dbReference>
<dbReference type="PANTHER" id="PTHR35145">
    <property type="entry name" value="CYTOPLASMIC PROTEIN-RELATED"/>
    <property type="match status" value="1"/>
</dbReference>
<protein>
    <recommendedName>
        <fullName evidence="3">MmcQ/YjbR family DNA-binding protein</fullName>
    </recommendedName>
</protein>
<evidence type="ECO:0000313" key="2">
    <source>
        <dbReference type="Proteomes" id="UP000032668"/>
    </source>
</evidence>
<dbReference type="Proteomes" id="UP000032668">
    <property type="component" value="Unassembled WGS sequence"/>
</dbReference>
<name>A0A0D6PIP5_9PROT</name>
<reference evidence="1 2" key="1">
    <citation type="submission" date="2012-11" db="EMBL/GenBank/DDBJ databases">
        <title>Whole genome sequence of Acidocella aminolytica 101 = DSM 11237.</title>
        <authorList>
            <person name="Azuma Y."/>
            <person name="Higashiura N."/>
            <person name="Hirakawa H."/>
            <person name="Matsushita K."/>
        </authorList>
    </citation>
    <scope>NUCLEOTIDE SEQUENCE [LARGE SCALE GENOMIC DNA]</scope>
    <source>
        <strain evidence="2">101 / DSM 11237</strain>
    </source>
</reference>
<evidence type="ECO:0000313" key="1">
    <source>
        <dbReference type="EMBL" id="GAN81093.1"/>
    </source>
</evidence>
<dbReference type="OrthoDB" id="9804614at2"/>
<gene>
    <name evidence="1" type="ORF">Aam_075_006</name>
</gene>
<dbReference type="STRING" id="1120923.SAMN02746095_03861"/>
<evidence type="ECO:0008006" key="3">
    <source>
        <dbReference type="Google" id="ProtNLM"/>
    </source>
</evidence>
<dbReference type="PANTHER" id="PTHR35145:SF1">
    <property type="entry name" value="CYTOPLASMIC PROTEIN"/>
    <property type="match status" value="1"/>
</dbReference>
<proteinExistence type="predicted"/>
<dbReference type="RefSeq" id="WP_048879483.1">
    <property type="nucleotide sequence ID" value="NZ_BANC01000073.1"/>
</dbReference>
<dbReference type="Pfam" id="PF04237">
    <property type="entry name" value="YjbR"/>
    <property type="match status" value="1"/>
</dbReference>
<dbReference type="InterPro" id="IPR038056">
    <property type="entry name" value="YjbR-like_sf"/>
</dbReference>
<keyword evidence="2" id="KW-1185">Reference proteome</keyword>
<dbReference type="SUPFAM" id="SSF142906">
    <property type="entry name" value="YjbR-like"/>
    <property type="match status" value="1"/>
</dbReference>
<dbReference type="EMBL" id="BANC01000073">
    <property type="protein sequence ID" value="GAN81093.1"/>
    <property type="molecule type" value="Genomic_DNA"/>
</dbReference>
<dbReference type="Gene3D" id="3.90.1150.30">
    <property type="match status" value="1"/>
</dbReference>
<organism evidence="1 2">
    <name type="scientific">Acidocella aminolytica 101 = DSM 11237</name>
    <dbReference type="NCBI Taxonomy" id="1120923"/>
    <lineage>
        <taxon>Bacteria</taxon>
        <taxon>Pseudomonadati</taxon>
        <taxon>Pseudomonadota</taxon>
        <taxon>Alphaproteobacteria</taxon>
        <taxon>Acetobacterales</taxon>
        <taxon>Acidocellaceae</taxon>
        <taxon>Acidocella</taxon>
    </lineage>
</organism>
<sequence>MTRLAAFDTFCARLPGSYMVVQWGGSHVHKVGPKMFAVGGGFPGEDGYVFKATPLAFQVLREQRVAIRAPYLPRGNWLRVEGGAMSNKELFANIEQSYRMVVASLPRAEKAKLGG</sequence>
<accession>A0A0D6PIP5</accession>
<dbReference type="InterPro" id="IPR007351">
    <property type="entry name" value="YjbR"/>
</dbReference>
<comment type="caution">
    <text evidence="1">The sequence shown here is derived from an EMBL/GenBank/DDBJ whole genome shotgun (WGS) entry which is preliminary data.</text>
</comment>